<proteinExistence type="predicted"/>
<dbReference type="EMBL" id="MN739470">
    <property type="protein sequence ID" value="QHT06589.1"/>
    <property type="molecule type" value="Genomic_DNA"/>
</dbReference>
<protein>
    <submittedName>
        <fullName evidence="2">Uncharacterized protein</fullName>
    </submittedName>
</protein>
<keyword evidence="1" id="KW-0472">Membrane</keyword>
<sequence>MSPIQTFINSLPGQFIIGGLTVSGIAGFSNHLHNPALAGIVASVPIGMPSSIFVSDSEIAEYSWKLLVMTTVLFLATFANWFFITKMKMSKYKSVGISMGIWAGIGAIYYIVSTSGGKK</sequence>
<organism evidence="2">
    <name type="scientific">viral metagenome</name>
    <dbReference type="NCBI Taxonomy" id="1070528"/>
    <lineage>
        <taxon>unclassified sequences</taxon>
        <taxon>metagenomes</taxon>
        <taxon>organismal metagenomes</taxon>
    </lineage>
</organism>
<evidence type="ECO:0000313" key="2">
    <source>
        <dbReference type="EMBL" id="QHT06589.1"/>
    </source>
</evidence>
<keyword evidence="1" id="KW-1133">Transmembrane helix</keyword>
<keyword evidence="1" id="KW-0812">Transmembrane</keyword>
<name>A0A6C0CSB8_9ZZZZ</name>
<reference evidence="2" key="1">
    <citation type="journal article" date="2020" name="Nature">
        <title>Giant virus diversity and host interactions through global metagenomics.</title>
        <authorList>
            <person name="Schulz F."/>
            <person name="Roux S."/>
            <person name="Paez-Espino D."/>
            <person name="Jungbluth S."/>
            <person name="Walsh D.A."/>
            <person name="Denef V.J."/>
            <person name="McMahon K.D."/>
            <person name="Konstantinidis K.T."/>
            <person name="Eloe-Fadrosh E.A."/>
            <person name="Kyrpides N.C."/>
            <person name="Woyke T."/>
        </authorList>
    </citation>
    <scope>NUCLEOTIDE SEQUENCE</scope>
    <source>
        <strain evidence="2">GVMAG-M-3300021425-30</strain>
    </source>
</reference>
<feature type="transmembrane region" description="Helical" evidence="1">
    <location>
        <begin position="12"/>
        <end position="29"/>
    </location>
</feature>
<accession>A0A6C0CSB8</accession>
<feature type="transmembrane region" description="Helical" evidence="1">
    <location>
        <begin position="95"/>
        <end position="112"/>
    </location>
</feature>
<feature type="transmembrane region" description="Helical" evidence="1">
    <location>
        <begin position="36"/>
        <end position="54"/>
    </location>
</feature>
<dbReference type="AlphaFoldDB" id="A0A6C0CSB8"/>
<evidence type="ECO:0000256" key="1">
    <source>
        <dbReference type="SAM" id="Phobius"/>
    </source>
</evidence>
<feature type="transmembrane region" description="Helical" evidence="1">
    <location>
        <begin position="66"/>
        <end position="83"/>
    </location>
</feature>